<dbReference type="GO" id="GO:0004383">
    <property type="term" value="F:guanylate cyclase activity"/>
    <property type="evidence" value="ECO:0007669"/>
    <property type="project" value="UniProtKB-EC"/>
</dbReference>
<dbReference type="InterPro" id="IPR050697">
    <property type="entry name" value="Adenylyl/Guanylyl_Cyclase_3/4"/>
</dbReference>
<feature type="domain" description="Guanylate cyclase" evidence="1">
    <location>
        <begin position="219"/>
        <end position="354"/>
    </location>
</feature>
<proteinExistence type="predicted"/>
<organism evidence="2">
    <name type="scientific">hydrothermal vent metagenome</name>
    <dbReference type="NCBI Taxonomy" id="652676"/>
    <lineage>
        <taxon>unclassified sequences</taxon>
        <taxon>metagenomes</taxon>
        <taxon>ecological metagenomes</taxon>
    </lineage>
</organism>
<dbReference type="PANTHER" id="PTHR43081:SF11">
    <property type="entry name" value="BLR2264 PROTEIN"/>
    <property type="match status" value="1"/>
</dbReference>
<keyword evidence="2" id="KW-0456">Lyase</keyword>
<dbReference type="GO" id="GO:0004016">
    <property type="term" value="F:adenylate cyclase activity"/>
    <property type="evidence" value="ECO:0007669"/>
    <property type="project" value="UniProtKB-EC"/>
</dbReference>
<dbReference type="Pfam" id="PF00211">
    <property type="entry name" value="Guanylate_cyc"/>
    <property type="match status" value="1"/>
</dbReference>
<dbReference type="EC" id="4.6.1.1" evidence="2"/>
<dbReference type="GO" id="GO:0035556">
    <property type="term" value="P:intracellular signal transduction"/>
    <property type="evidence" value="ECO:0007669"/>
    <property type="project" value="InterPro"/>
</dbReference>
<dbReference type="SUPFAM" id="SSF55073">
    <property type="entry name" value="Nucleotide cyclase"/>
    <property type="match status" value="1"/>
</dbReference>
<dbReference type="InterPro" id="IPR001054">
    <property type="entry name" value="A/G_cyclase"/>
</dbReference>
<protein>
    <submittedName>
        <fullName evidence="2">Adenylate cyclase / Guanylate cyclase</fullName>
        <ecNumber evidence="2">4.6.1.1</ecNumber>
        <ecNumber evidence="2">4.6.1.2</ecNumber>
    </submittedName>
</protein>
<dbReference type="SMART" id="SM00044">
    <property type="entry name" value="CYCc"/>
    <property type="match status" value="1"/>
</dbReference>
<gene>
    <name evidence="2" type="ORF">MNBD_ALPHA09-446</name>
</gene>
<dbReference type="EC" id="4.6.1.2" evidence="2"/>
<name>A0A3B0T5P4_9ZZZZ</name>
<sequence length="415" mass="45203">MSAKQSIQASDTFNPAPVLAWLGHEGYLVADTKTFIAQFAERVRASGLPIDRMTVSIPILHPQIAGHSYLWVHGEEIIDRTFPATAETMRMMEASPIRAAYQEGKNTRYRIPPEPAGGEFVIYADLRAEGYTDHGTYAVRFSDGTFKAVTIATRHPEGFHDADLDIFSDLMTPLAPLLEIRTLKLMSRALLDVYIGPTAGARVLRGEIHRGEGEVIQSVIWFSDLRNSTQTSSELGGREMVAHLNAFFAIVTDVIEEHGGEVLKFIGDSVLAIFPCQSIEEVGCMSSHQAEMAARDAIDRAAKYNVTAEAAGRLRIDFGIALHIGEVFYGNVGGQSRLDFTVIGPAVNLAARIESITRETQHPLLVSEQFAQISTSQFAEVGSFRFHGVDGWTKVLAPAEIAGMKGSRAAATAPA</sequence>
<dbReference type="PANTHER" id="PTHR43081">
    <property type="entry name" value="ADENYLATE CYCLASE, TERMINAL-DIFFERENTIATION SPECIFIC-RELATED"/>
    <property type="match status" value="1"/>
</dbReference>
<evidence type="ECO:0000313" key="2">
    <source>
        <dbReference type="EMBL" id="VAW14081.1"/>
    </source>
</evidence>
<dbReference type="EMBL" id="UOEM01000069">
    <property type="protein sequence ID" value="VAW14081.1"/>
    <property type="molecule type" value="Genomic_DNA"/>
</dbReference>
<reference evidence="2" key="1">
    <citation type="submission" date="2018-06" db="EMBL/GenBank/DDBJ databases">
        <authorList>
            <person name="Zhirakovskaya E."/>
        </authorList>
    </citation>
    <scope>NUCLEOTIDE SEQUENCE</scope>
</reference>
<dbReference type="GO" id="GO:0006171">
    <property type="term" value="P:cAMP biosynthetic process"/>
    <property type="evidence" value="ECO:0007669"/>
    <property type="project" value="TreeGrafter"/>
</dbReference>
<dbReference type="PROSITE" id="PS50125">
    <property type="entry name" value="GUANYLATE_CYCLASE_2"/>
    <property type="match status" value="1"/>
</dbReference>
<accession>A0A3B0T5P4</accession>
<dbReference type="AlphaFoldDB" id="A0A3B0T5P4"/>
<dbReference type="InterPro" id="IPR029787">
    <property type="entry name" value="Nucleotide_cyclase"/>
</dbReference>
<dbReference type="CDD" id="cd07302">
    <property type="entry name" value="CHD"/>
    <property type="match status" value="1"/>
</dbReference>
<dbReference type="Gene3D" id="3.30.70.1230">
    <property type="entry name" value="Nucleotide cyclase"/>
    <property type="match status" value="1"/>
</dbReference>
<evidence type="ECO:0000259" key="1">
    <source>
        <dbReference type="PROSITE" id="PS50125"/>
    </source>
</evidence>